<evidence type="ECO:0000256" key="4">
    <source>
        <dbReference type="ARBA" id="ARBA00022692"/>
    </source>
</evidence>
<dbReference type="HAMAP" id="MF_00161">
    <property type="entry name" value="LspA"/>
    <property type="match status" value="1"/>
</dbReference>
<comment type="caution">
    <text evidence="9">Lacks conserved residue(s) required for the propagation of feature annotation.</text>
</comment>
<dbReference type="PRINTS" id="PR00781">
    <property type="entry name" value="LIPOSIGPTASE"/>
</dbReference>
<evidence type="ECO:0000256" key="1">
    <source>
        <dbReference type="ARBA" id="ARBA00006139"/>
    </source>
</evidence>
<keyword evidence="3 9" id="KW-0645">Protease</keyword>
<feature type="active site" evidence="9">
    <location>
        <position position="114"/>
    </location>
</feature>
<evidence type="ECO:0000313" key="12">
    <source>
        <dbReference type="EMBL" id="HIP98390.1"/>
    </source>
</evidence>
<dbReference type="GO" id="GO:0004190">
    <property type="term" value="F:aspartic-type endopeptidase activity"/>
    <property type="evidence" value="ECO:0007669"/>
    <property type="project" value="UniProtKB-UniRule"/>
</dbReference>
<feature type="active site" evidence="9">
    <location>
        <position position="132"/>
    </location>
</feature>
<accession>A0A9D0YQP0</accession>
<dbReference type="NCBIfam" id="TIGR00077">
    <property type="entry name" value="lspA"/>
    <property type="match status" value="1"/>
</dbReference>
<feature type="transmembrane region" description="Helical" evidence="9">
    <location>
        <begin position="63"/>
        <end position="81"/>
    </location>
</feature>
<keyword evidence="8 9" id="KW-0472">Membrane</keyword>
<dbReference type="PANTHER" id="PTHR33695">
    <property type="entry name" value="LIPOPROTEIN SIGNAL PEPTIDASE"/>
    <property type="match status" value="1"/>
</dbReference>
<evidence type="ECO:0000313" key="13">
    <source>
        <dbReference type="Proteomes" id="UP000606463"/>
    </source>
</evidence>
<evidence type="ECO:0000256" key="5">
    <source>
        <dbReference type="ARBA" id="ARBA00022750"/>
    </source>
</evidence>
<dbReference type="InterPro" id="IPR001872">
    <property type="entry name" value="Peptidase_A8"/>
</dbReference>
<dbReference type="PROSITE" id="PS00855">
    <property type="entry name" value="SPASE_II"/>
    <property type="match status" value="1"/>
</dbReference>
<keyword evidence="6 9" id="KW-0378">Hydrolase</keyword>
<comment type="catalytic activity">
    <reaction evidence="9 10">
        <text>Release of signal peptides from bacterial membrane prolipoproteins. Hydrolyzes -Xaa-Yaa-Zaa-|-(S,diacylglyceryl)Cys-, in which Xaa is hydrophobic (preferably Leu), and Yaa (Ala or Ser) and Zaa (Gly or Ala) have small, neutral side chains.</text>
        <dbReference type="EC" id="3.4.23.36"/>
    </reaction>
</comment>
<dbReference type="EC" id="3.4.23.36" evidence="9"/>
<comment type="similarity">
    <text evidence="1 9 11">Belongs to the peptidase A8 family.</text>
</comment>
<dbReference type="GO" id="GO:0005886">
    <property type="term" value="C:plasma membrane"/>
    <property type="evidence" value="ECO:0007669"/>
    <property type="project" value="UniProtKB-SubCell"/>
</dbReference>
<dbReference type="PANTHER" id="PTHR33695:SF1">
    <property type="entry name" value="LIPOPROTEIN SIGNAL PEPTIDASE"/>
    <property type="match status" value="1"/>
</dbReference>
<reference evidence="12" key="1">
    <citation type="journal article" date="2020" name="ISME J.">
        <title>Gammaproteobacteria mediating utilization of methyl-, sulfur- and petroleum organic compounds in deep ocean hydrothermal plumes.</title>
        <authorList>
            <person name="Zhou Z."/>
            <person name="Liu Y."/>
            <person name="Pan J."/>
            <person name="Cron B.R."/>
            <person name="Toner B.M."/>
            <person name="Anantharaman K."/>
            <person name="Breier J.A."/>
            <person name="Dick G.J."/>
            <person name="Li M."/>
        </authorList>
    </citation>
    <scope>NUCLEOTIDE SEQUENCE</scope>
    <source>
        <strain evidence="12">SZUA-1501</strain>
    </source>
</reference>
<dbReference type="AlphaFoldDB" id="A0A9D0YQP0"/>
<comment type="function">
    <text evidence="9 10">This protein specifically catalyzes the removal of signal peptides from prolipoproteins.</text>
</comment>
<evidence type="ECO:0000256" key="7">
    <source>
        <dbReference type="ARBA" id="ARBA00022989"/>
    </source>
</evidence>
<evidence type="ECO:0000256" key="3">
    <source>
        <dbReference type="ARBA" id="ARBA00022670"/>
    </source>
</evidence>
<keyword evidence="2 9" id="KW-1003">Cell membrane</keyword>
<comment type="subcellular location">
    <subcellularLocation>
        <location evidence="9">Cell membrane</location>
        <topology evidence="9">Multi-pass membrane protein</topology>
    </subcellularLocation>
</comment>
<keyword evidence="4 9" id="KW-0812">Transmembrane</keyword>
<feature type="transmembrane region" description="Helical" evidence="9">
    <location>
        <begin position="90"/>
        <end position="109"/>
    </location>
</feature>
<comment type="pathway">
    <text evidence="9">Protein modification; lipoprotein biosynthesis (signal peptide cleavage).</text>
</comment>
<organism evidence="12 13">
    <name type="scientific">Aquifex aeolicus</name>
    <dbReference type="NCBI Taxonomy" id="63363"/>
    <lineage>
        <taxon>Bacteria</taxon>
        <taxon>Pseudomonadati</taxon>
        <taxon>Aquificota</taxon>
        <taxon>Aquificia</taxon>
        <taxon>Aquificales</taxon>
        <taxon>Aquificaceae</taxon>
        <taxon>Aquifex</taxon>
    </lineage>
</organism>
<evidence type="ECO:0000256" key="11">
    <source>
        <dbReference type="RuleBase" id="RU004181"/>
    </source>
</evidence>
<feature type="transmembrane region" description="Helical" evidence="9">
    <location>
        <begin position="129"/>
        <end position="148"/>
    </location>
</feature>
<dbReference type="GO" id="GO:0006508">
    <property type="term" value="P:proteolysis"/>
    <property type="evidence" value="ECO:0007669"/>
    <property type="project" value="UniProtKB-KW"/>
</dbReference>
<proteinExistence type="inferred from homology"/>
<comment type="caution">
    <text evidence="12">The sequence shown here is derived from an EMBL/GenBank/DDBJ whole genome shotgun (WGS) entry which is preliminary data.</text>
</comment>
<protein>
    <recommendedName>
        <fullName evidence="9">Lipoprotein signal peptidase</fullName>
        <ecNumber evidence="9">3.4.23.36</ecNumber>
    </recommendedName>
    <alternativeName>
        <fullName evidence="9">Prolipoprotein signal peptidase</fullName>
    </alternativeName>
    <alternativeName>
        <fullName evidence="9">Signal peptidase II</fullName>
        <shortName evidence="9">SPase II</shortName>
    </alternativeName>
</protein>
<dbReference type="EMBL" id="DQVE01000035">
    <property type="protein sequence ID" value="HIP98390.1"/>
    <property type="molecule type" value="Genomic_DNA"/>
</dbReference>
<evidence type="ECO:0000256" key="9">
    <source>
        <dbReference type="HAMAP-Rule" id="MF_00161"/>
    </source>
</evidence>
<name>A0A9D0YQP0_AQUAO</name>
<dbReference type="Proteomes" id="UP000606463">
    <property type="component" value="Unassembled WGS sequence"/>
</dbReference>
<dbReference type="Pfam" id="PF01252">
    <property type="entry name" value="Peptidase_A8"/>
    <property type="match status" value="1"/>
</dbReference>
<evidence type="ECO:0000256" key="6">
    <source>
        <dbReference type="ARBA" id="ARBA00022801"/>
    </source>
</evidence>
<sequence>MLAKNLSWLGLTFLWTLLDQSTKYLVWKTEGFSLTPFLDIIKVYNRGFVFGFFGGNSGVLKDIFYYAIPTAVLISVVYVLIKSEDRFTKFSLSLIAGGGLGNLIDRVFWGKVRDFIDFHIGSWHYPTFNIADIFISVGIFLITLRLLTEEMGKLKRFKN</sequence>
<gene>
    <name evidence="9 12" type="primary">lspA</name>
    <name evidence="12" type="ORF">EYH37_03360</name>
</gene>
<keyword evidence="7 9" id="KW-1133">Transmembrane helix</keyword>
<evidence type="ECO:0000256" key="8">
    <source>
        <dbReference type="ARBA" id="ARBA00023136"/>
    </source>
</evidence>
<keyword evidence="5 9" id="KW-0064">Aspartyl protease</keyword>
<evidence type="ECO:0000256" key="2">
    <source>
        <dbReference type="ARBA" id="ARBA00022475"/>
    </source>
</evidence>
<evidence type="ECO:0000256" key="10">
    <source>
        <dbReference type="RuleBase" id="RU000594"/>
    </source>
</evidence>